<sequence length="557" mass="62397">MSVCTTGIPLDAVKKNLTKISDESVVVISDSKNSKNKDEHVSAAADAAKVIPELKNNVVDEKNETLNSGKTGISKPIKSGKGKSKKVYVDPLKATVGLRKKIKAVKKKLKAKMAYIDSDATLLGKNKTSKKKPQNKTLDLSDIDDVLPDRLKKKYGDFVKNGRGKSIDELANIRKKLRILRKITGPRIHSSKNNDTEITEGDGDSLLFQGDEELDAAQLDSIIASTARHYGVDMEPLKKFGVKSRPKRQAILAPNDIPVDRLWPKTKAIKYYYDDDITPETRSIIEQAFTNLENQTCLWFKEDEIAVPRIQFVNFGDACASPVGYYKDSIHKIKIAKCLTNYGTISHEILHVLGIKHQQARYDRDDYLNDAKGIEILDETNSDNFGSPYDYGSVMHYGRFDTTQKLYDQTIGHRVGPSFIDIAMINQRYNCFCKTPTVTCLNGGYPNPNDCDSCICQHGYGSRTCGEIDPGTEDESEVINVESDECQTFEKSLGIDNNIRYNYYKKVWYHFKAPPGKKVQFIFLKGTDADLSESDGCDDNGIEVKITKSKFNRTGFV</sequence>
<name>A0AC35GJN9_9BILA</name>
<accession>A0AC35GJN9</accession>
<reference evidence="2" key="1">
    <citation type="submission" date="2022-11" db="UniProtKB">
        <authorList>
            <consortium name="WormBaseParasite"/>
        </authorList>
    </citation>
    <scope>IDENTIFICATION</scope>
</reference>
<dbReference type="Proteomes" id="UP000887580">
    <property type="component" value="Unplaced"/>
</dbReference>
<dbReference type="WBParaSite" id="PS1159_v2.g5785.t1">
    <property type="protein sequence ID" value="PS1159_v2.g5785.t1"/>
    <property type="gene ID" value="PS1159_v2.g5785"/>
</dbReference>
<evidence type="ECO:0000313" key="2">
    <source>
        <dbReference type="WBParaSite" id="PS1159_v2.g5785.t1"/>
    </source>
</evidence>
<protein>
    <submittedName>
        <fullName evidence="2">Metalloendopeptidase</fullName>
    </submittedName>
</protein>
<organism evidence="1 2">
    <name type="scientific">Panagrolaimus sp. PS1159</name>
    <dbReference type="NCBI Taxonomy" id="55785"/>
    <lineage>
        <taxon>Eukaryota</taxon>
        <taxon>Metazoa</taxon>
        <taxon>Ecdysozoa</taxon>
        <taxon>Nematoda</taxon>
        <taxon>Chromadorea</taxon>
        <taxon>Rhabditida</taxon>
        <taxon>Tylenchina</taxon>
        <taxon>Panagrolaimomorpha</taxon>
        <taxon>Panagrolaimoidea</taxon>
        <taxon>Panagrolaimidae</taxon>
        <taxon>Panagrolaimus</taxon>
    </lineage>
</organism>
<proteinExistence type="predicted"/>
<evidence type="ECO:0000313" key="1">
    <source>
        <dbReference type="Proteomes" id="UP000887580"/>
    </source>
</evidence>